<feature type="transmembrane region" description="Helical" evidence="6">
    <location>
        <begin position="405"/>
        <end position="425"/>
    </location>
</feature>
<sequence>MATWSGHRHGLLRPLQVDAFKPITKAYALAYLTSTLPRLPAVLSTISKTSLPTEKKIELLKSVLTSSIGPNRFPTACALIVGGSTALPHLLGNLLLSLRQRVRLSLAVRVINLIIRNATLISSFASAWFAFGLLNKDDGWARRQTESNAGQVRSTFEFPNQHHLPPPGYRMQYAGKTIDFTLFALCRAVDVAVISAWTNSRFTPFDPERIAPKLTSLTKKLADPWIFSTSSAIIMWSWFYAPERLPKTYSHWISKIAEIDHRLIEALRLCRQGDFVYGSSISSDADLPSLCKELDLPAEWGNPTVTIPIRCELYHCGAGESCEVHAGGRFWKAFNSALRLYLPLQLIRLFRQPTLNSKRLLDLLQDAARSSSFLAAFVGLFYYAVCLARTRLGPKLFSRTTVTPQMWDSGLCVLAGCLACGWSVLLEKASRRQEIAFFVAPRALATLLPRVYDKKFQRREQIIFAASVAIVMSGVQRKDHNVRGMFGTMLEGVLR</sequence>
<evidence type="ECO:0000313" key="8">
    <source>
        <dbReference type="EMBL" id="KAK5949989.1"/>
    </source>
</evidence>
<evidence type="ECO:0000256" key="6">
    <source>
        <dbReference type="SAM" id="Phobius"/>
    </source>
</evidence>
<dbReference type="AlphaFoldDB" id="A0AAN8E9T1"/>
<evidence type="ECO:0000259" key="7">
    <source>
        <dbReference type="Pfam" id="PF15982"/>
    </source>
</evidence>
<dbReference type="Proteomes" id="UP001316803">
    <property type="component" value="Unassembled WGS sequence"/>
</dbReference>
<comment type="similarity">
    <text evidence="2">Belongs to the TMEM135 family.</text>
</comment>
<accession>A0AAN8E9T1</accession>
<feature type="transmembrane region" description="Helical" evidence="6">
    <location>
        <begin position="367"/>
        <end position="385"/>
    </location>
</feature>
<feature type="transmembrane region" description="Helical" evidence="6">
    <location>
        <begin position="73"/>
        <end position="98"/>
    </location>
</feature>
<keyword evidence="4 6" id="KW-1133">Transmembrane helix</keyword>
<dbReference type="Pfam" id="PF15982">
    <property type="entry name" value="TMEM135_C_rich"/>
    <property type="match status" value="1"/>
</dbReference>
<organism evidence="8 9">
    <name type="scientific">Knufia fluminis</name>
    <dbReference type="NCBI Taxonomy" id="191047"/>
    <lineage>
        <taxon>Eukaryota</taxon>
        <taxon>Fungi</taxon>
        <taxon>Dikarya</taxon>
        <taxon>Ascomycota</taxon>
        <taxon>Pezizomycotina</taxon>
        <taxon>Eurotiomycetes</taxon>
        <taxon>Chaetothyriomycetidae</taxon>
        <taxon>Chaetothyriales</taxon>
        <taxon>Trichomeriaceae</taxon>
        <taxon>Knufia</taxon>
    </lineage>
</organism>
<evidence type="ECO:0000256" key="5">
    <source>
        <dbReference type="ARBA" id="ARBA00023136"/>
    </source>
</evidence>
<comment type="subcellular location">
    <subcellularLocation>
        <location evidence="1">Endomembrane system</location>
        <topology evidence="1">Multi-pass membrane protein</topology>
    </subcellularLocation>
</comment>
<keyword evidence="3 6" id="KW-0812">Transmembrane</keyword>
<dbReference type="InterPro" id="IPR031926">
    <property type="entry name" value="TMEM135_N"/>
</dbReference>
<reference evidence="8 9" key="1">
    <citation type="submission" date="2022-12" db="EMBL/GenBank/DDBJ databases">
        <title>Genomic features and morphological characterization of a novel Knufia sp. strain isolated from spacecraft assembly facility.</title>
        <authorList>
            <person name="Teixeira M."/>
            <person name="Chander A.M."/>
            <person name="Stajich J.E."/>
            <person name="Venkateswaran K."/>
        </authorList>
    </citation>
    <scope>NUCLEOTIDE SEQUENCE [LARGE SCALE GENOMIC DNA]</scope>
    <source>
        <strain evidence="8 9">FJI-L2-BK-P2</strain>
    </source>
</reference>
<keyword evidence="9" id="KW-1185">Reference proteome</keyword>
<gene>
    <name evidence="8" type="ORF">OHC33_008950</name>
</gene>
<evidence type="ECO:0000256" key="1">
    <source>
        <dbReference type="ARBA" id="ARBA00004127"/>
    </source>
</evidence>
<keyword evidence="5 6" id="KW-0472">Membrane</keyword>
<feature type="transmembrane region" description="Helical" evidence="6">
    <location>
        <begin position="110"/>
        <end position="131"/>
    </location>
</feature>
<dbReference type="GO" id="GO:0012505">
    <property type="term" value="C:endomembrane system"/>
    <property type="evidence" value="ECO:0007669"/>
    <property type="project" value="UniProtKB-SubCell"/>
</dbReference>
<feature type="domain" description="Transmembrane protein 135 N-terminal" evidence="7">
    <location>
        <begin position="322"/>
        <end position="447"/>
    </location>
</feature>
<name>A0AAN8E9T1_9EURO</name>
<evidence type="ECO:0000313" key="9">
    <source>
        <dbReference type="Proteomes" id="UP001316803"/>
    </source>
</evidence>
<evidence type="ECO:0000256" key="4">
    <source>
        <dbReference type="ARBA" id="ARBA00022989"/>
    </source>
</evidence>
<dbReference type="InterPro" id="IPR026749">
    <property type="entry name" value="Tmem135"/>
</dbReference>
<proteinExistence type="inferred from homology"/>
<dbReference type="PANTHER" id="PTHR12459:SF15">
    <property type="entry name" value="TRANSMEMBRANE PROTEIN 135"/>
    <property type="match status" value="1"/>
</dbReference>
<comment type="caution">
    <text evidence="8">The sequence shown here is derived from an EMBL/GenBank/DDBJ whole genome shotgun (WGS) entry which is preliminary data.</text>
</comment>
<dbReference type="EMBL" id="JAKLMC020000030">
    <property type="protein sequence ID" value="KAK5949989.1"/>
    <property type="molecule type" value="Genomic_DNA"/>
</dbReference>
<protein>
    <recommendedName>
        <fullName evidence="7">Transmembrane protein 135 N-terminal domain-containing protein</fullName>
    </recommendedName>
</protein>
<evidence type="ECO:0000256" key="2">
    <source>
        <dbReference type="ARBA" id="ARBA00008924"/>
    </source>
</evidence>
<evidence type="ECO:0000256" key="3">
    <source>
        <dbReference type="ARBA" id="ARBA00022692"/>
    </source>
</evidence>
<dbReference type="PANTHER" id="PTHR12459">
    <property type="entry name" value="TRANSMEMBRANE PROTEIN 135-RELATED"/>
    <property type="match status" value="1"/>
</dbReference>